<dbReference type="InterPro" id="IPR050515">
    <property type="entry name" value="Beta-lactam/transpept"/>
</dbReference>
<dbReference type="InterPro" id="IPR012338">
    <property type="entry name" value="Beta-lactam/transpept-like"/>
</dbReference>
<keyword evidence="11 14" id="KW-1133">Transmembrane helix</keyword>
<keyword evidence="5 17" id="KW-0121">Carboxypeptidase</keyword>
<comment type="subcellular location">
    <subcellularLocation>
        <location evidence="2">Cell membrane</location>
    </subcellularLocation>
    <subcellularLocation>
        <location evidence="1">Membrane</location>
        <topology evidence="1">Single-pass membrane protein</topology>
    </subcellularLocation>
</comment>
<feature type="transmembrane region" description="Helical" evidence="14">
    <location>
        <begin position="27"/>
        <end position="50"/>
    </location>
</feature>
<dbReference type="SUPFAM" id="SSF56601">
    <property type="entry name" value="beta-lactamase/transpeptidase-like"/>
    <property type="match status" value="1"/>
</dbReference>
<organism evidence="17 18">
    <name type="scientific">Allosphingosinicella ginsenosidimutans</name>
    <dbReference type="NCBI Taxonomy" id="1176539"/>
    <lineage>
        <taxon>Bacteria</taxon>
        <taxon>Pseudomonadati</taxon>
        <taxon>Pseudomonadota</taxon>
        <taxon>Alphaproteobacteria</taxon>
        <taxon>Sphingomonadales</taxon>
        <taxon>Sphingomonadaceae</taxon>
        <taxon>Allosphingosinicella</taxon>
    </lineage>
</organism>
<protein>
    <submittedName>
        <fullName evidence="17">Penicillin-binding protein 2</fullName>
        <ecNumber evidence="17">3.4.16.4</ecNumber>
    </submittedName>
</protein>
<keyword evidence="3" id="KW-1003">Cell membrane</keyword>
<dbReference type="InterPro" id="IPR036138">
    <property type="entry name" value="PBP_dimer_sf"/>
</dbReference>
<dbReference type="EC" id="3.4.16.4" evidence="17"/>
<evidence type="ECO:0000256" key="12">
    <source>
        <dbReference type="ARBA" id="ARBA00023136"/>
    </source>
</evidence>
<evidence type="ECO:0000256" key="14">
    <source>
        <dbReference type="SAM" id="Phobius"/>
    </source>
</evidence>
<dbReference type="Gene3D" id="3.40.710.10">
    <property type="entry name" value="DD-peptidase/beta-lactamase superfamily"/>
    <property type="match status" value="1"/>
</dbReference>
<dbReference type="InterPro" id="IPR005311">
    <property type="entry name" value="PBP_dimer"/>
</dbReference>
<comment type="caution">
    <text evidence="17">The sequence shown here is derived from an EMBL/GenBank/DDBJ whole genome shotgun (WGS) entry which is preliminary data.</text>
</comment>
<keyword evidence="4" id="KW-0997">Cell inner membrane</keyword>
<feature type="domain" description="Penicillin-binding protein transpeptidase" evidence="15">
    <location>
        <begin position="276"/>
        <end position="602"/>
    </location>
</feature>
<proteinExistence type="predicted"/>
<dbReference type="InterPro" id="IPR001460">
    <property type="entry name" value="PCN-bd_Tpept"/>
</dbReference>
<dbReference type="PANTHER" id="PTHR30627">
    <property type="entry name" value="PEPTIDOGLYCAN D,D-TRANSPEPTIDASE"/>
    <property type="match status" value="1"/>
</dbReference>
<dbReference type="GO" id="GO:0008360">
    <property type="term" value="P:regulation of cell shape"/>
    <property type="evidence" value="ECO:0007669"/>
    <property type="project" value="UniProtKB-KW"/>
</dbReference>
<dbReference type="SUPFAM" id="SSF56519">
    <property type="entry name" value="Penicillin binding protein dimerisation domain"/>
    <property type="match status" value="1"/>
</dbReference>
<dbReference type="EMBL" id="VOQQ01000001">
    <property type="protein sequence ID" value="TXC64203.1"/>
    <property type="molecule type" value="Genomic_DNA"/>
</dbReference>
<feature type="domain" description="Penicillin-binding protein dimerisation" evidence="16">
    <location>
        <begin position="70"/>
        <end position="243"/>
    </location>
</feature>
<evidence type="ECO:0000256" key="5">
    <source>
        <dbReference type="ARBA" id="ARBA00022645"/>
    </source>
</evidence>
<evidence type="ECO:0000256" key="11">
    <source>
        <dbReference type="ARBA" id="ARBA00022989"/>
    </source>
</evidence>
<name>A0A5C6TUS1_9SPHN</name>
<keyword evidence="10" id="KW-0573">Peptidoglycan synthesis</keyword>
<evidence type="ECO:0000256" key="7">
    <source>
        <dbReference type="ARBA" id="ARBA00022692"/>
    </source>
</evidence>
<evidence type="ECO:0000313" key="17">
    <source>
        <dbReference type="EMBL" id="TXC64203.1"/>
    </source>
</evidence>
<dbReference type="NCBIfam" id="TIGR03423">
    <property type="entry name" value="pbp2_mrdA"/>
    <property type="match status" value="1"/>
</dbReference>
<dbReference type="GO" id="GO:0009252">
    <property type="term" value="P:peptidoglycan biosynthetic process"/>
    <property type="evidence" value="ECO:0007669"/>
    <property type="project" value="UniProtKB-KW"/>
</dbReference>
<evidence type="ECO:0000259" key="15">
    <source>
        <dbReference type="Pfam" id="PF00905"/>
    </source>
</evidence>
<dbReference type="Pfam" id="PF00905">
    <property type="entry name" value="Transpeptidase"/>
    <property type="match status" value="1"/>
</dbReference>
<keyword evidence="12 14" id="KW-0472">Membrane</keyword>
<evidence type="ECO:0000256" key="10">
    <source>
        <dbReference type="ARBA" id="ARBA00022984"/>
    </source>
</evidence>
<evidence type="ECO:0000256" key="4">
    <source>
        <dbReference type="ARBA" id="ARBA00022519"/>
    </source>
</evidence>
<dbReference type="GO" id="GO:0071555">
    <property type="term" value="P:cell wall organization"/>
    <property type="evidence" value="ECO:0007669"/>
    <property type="project" value="UniProtKB-KW"/>
</dbReference>
<evidence type="ECO:0000256" key="6">
    <source>
        <dbReference type="ARBA" id="ARBA00022670"/>
    </source>
</evidence>
<dbReference type="Proteomes" id="UP000321249">
    <property type="component" value="Unassembled WGS sequence"/>
</dbReference>
<dbReference type="Gene3D" id="3.90.1310.10">
    <property type="entry name" value="Penicillin-binding protein 2a (Domain 2)"/>
    <property type="match status" value="1"/>
</dbReference>
<dbReference type="GO" id="GO:0008658">
    <property type="term" value="F:penicillin binding"/>
    <property type="evidence" value="ECO:0007669"/>
    <property type="project" value="InterPro"/>
</dbReference>
<dbReference type="OrthoDB" id="9766847at2"/>
<dbReference type="GO" id="GO:0005886">
    <property type="term" value="C:plasma membrane"/>
    <property type="evidence" value="ECO:0007669"/>
    <property type="project" value="UniProtKB-SubCell"/>
</dbReference>
<dbReference type="PANTHER" id="PTHR30627:SF2">
    <property type="entry name" value="PEPTIDOGLYCAN D,D-TRANSPEPTIDASE MRDA"/>
    <property type="match status" value="1"/>
</dbReference>
<evidence type="ECO:0000259" key="16">
    <source>
        <dbReference type="Pfam" id="PF03717"/>
    </source>
</evidence>
<dbReference type="Pfam" id="PF03717">
    <property type="entry name" value="PBP_dimer"/>
    <property type="match status" value="1"/>
</dbReference>
<dbReference type="RefSeq" id="WP_147043609.1">
    <property type="nucleotide sequence ID" value="NZ_BAABIR010000001.1"/>
</dbReference>
<keyword evidence="6" id="KW-0645">Protease</keyword>
<sequence>MIGRRRNRPTSPAVTELAQATSFSRRAIFLGVAQAGVAGLLAGRMGYIAIAQNQRYREMAEDNRVQERLIPPRRGWIVDRHGRPLAANRSDFRVDLIPDRLEDKERVIAELARILDLTPDALAQLREDLANAAGFQPVPVAENLSFEKYAAITLRQPELPGVAPMRAFARFYPEGAAVGHLVGYVGTPNREEYEAENRNPLLIAPGFKIGKNGIEKVEEQRLRGRPGAARIEVTARGRLVRELTTRPDVSGAPLRTTIDAELQSFVARRCGEQSAAVAVIDVPSGDILCFVSMPSYDPNSFSDGISHAEWNMMAQDERHPMINKVLQGLYPPGSTSKPMTAVALLKAGIDPEQRINCQRAWRLGNAVFHCSGGPHGPIAMHQAIAKSCDIYFYQMALQAGVQNISPVARQFGMGERFDLPFPSQRYGTWPDPEWLQRRFHREWQSYDTVNMSIGQGYVLVNPLQQAVMVSRIVSGRKVMPRIIAEGPAPAFDPLEGIDEEHLAFVRAAMTDVVNGGGTASRFRLPVPEMMAGKTGTAQVRRISMAERASGVRSNASLAWRMRDHSWFVCFAPAQAPRYAACFLVEHGGFGASAAAPMARDVMTYLFDKDRAMATLAAMEQQWGGTIEQRMEARARTWAAAAAAGESPPAPTGHL</sequence>
<evidence type="ECO:0000256" key="2">
    <source>
        <dbReference type="ARBA" id="ARBA00004236"/>
    </source>
</evidence>
<keyword evidence="18" id="KW-1185">Reference proteome</keyword>
<evidence type="ECO:0000256" key="9">
    <source>
        <dbReference type="ARBA" id="ARBA00022960"/>
    </source>
</evidence>
<evidence type="ECO:0000256" key="8">
    <source>
        <dbReference type="ARBA" id="ARBA00022801"/>
    </source>
</evidence>
<gene>
    <name evidence="17" type="primary">mrdA</name>
    <name evidence="17" type="ORF">FRZ32_11375</name>
</gene>
<keyword evidence="7 14" id="KW-0812">Transmembrane</keyword>
<dbReference type="InterPro" id="IPR017790">
    <property type="entry name" value="Penicillin-binding_protein_2"/>
</dbReference>
<evidence type="ECO:0000256" key="13">
    <source>
        <dbReference type="ARBA" id="ARBA00023316"/>
    </source>
</evidence>
<accession>A0A5C6TUS1</accession>
<keyword evidence="9" id="KW-0133">Cell shape</keyword>
<reference evidence="17 18" key="1">
    <citation type="journal article" date="2015" name="J. Microbiol.">
        <title>Sphingosinicella ginsenosidimutans sp. nov., with ginsenoside converting activity.</title>
        <authorList>
            <person name="Kim J.K."/>
            <person name="Kang M.S."/>
            <person name="Park S.C."/>
            <person name="Kim K.M."/>
            <person name="Choi K."/>
            <person name="Yoon M.H."/>
            <person name="Im W.T."/>
        </authorList>
    </citation>
    <scope>NUCLEOTIDE SEQUENCE [LARGE SCALE GENOMIC DNA]</scope>
    <source>
        <strain evidence="17 18">BS-11</strain>
    </source>
</reference>
<dbReference type="GO" id="GO:0071972">
    <property type="term" value="F:peptidoglycan L,D-transpeptidase activity"/>
    <property type="evidence" value="ECO:0007669"/>
    <property type="project" value="TreeGrafter"/>
</dbReference>
<evidence type="ECO:0000256" key="3">
    <source>
        <dbReference type="ARBA" id="ARBA00022475"/>
    </source>
</evidence>
<dbReference type="AlphaFoldDB" id="A0A5C6TUS1"/>
<dbReference type="GO" id="GO:0009002">
    <property type="term" value="F:serine-type D-Ala-D-Ala carboxypeptidase activity"/>
    <property type="evidence" value="ECO:0007669"/>
    <property type="project" value="UniProtKB-EC"/>
</dbReference>
<keyword evidence="13" id="KW-0961">Cell wall biogenesis/degradation</keyword>
<keyword evidence="8 17" id="KW-0378">Hydrolase</keyword>
<evidence type="ECO:0000313" key="18">
    <source>
        <dbReference type="Proteomes" id="UP000321249"/>
    </source>
</evidence>
<dbReference type="Gene3D" id="3.30.1390.30">
    <property type="entry name" value="Penicillin-binding protein 2a, domain 3"/>
    <property type="match status" value="1"/>
</dbReference>
<evidence type="ECO:0000256" key="1">
    <source>
        <dbReference type="ARBA" id="ARBA00004167"/>
    </source>
</evidence>
<dbReference type="GO" id="GO:0006508">
    <property type="term" value="P:proteolysis"/>
    <property type="evidence" value="ECO:0007669"/>
    <property type="project" value="UniProtKB-KW"/>
</dbReference>